<feature type="compositionally biased region" description="Polar residues" evidence="2">
    <location>
        <begin position="20"/>
        <end position="50"/>
    </location>
</feature>
<feature type="compositionally biased region" description="Polar residues" evidence="2">
    <location>
        <begin position="673"/>
        <end position="687"/>
    </location>
</feature>
<evidence type="ECO:0000256" key="2">
    <source>
        <dbReference type="SAM" id="MobiDB-lite"/>
    </source>
</evidence>
<protein>
    <recommendedName>
        <fullName evidence="5">Charged multivesicular body protein 7</fullName>
    </recommendedName>
</protein>
<dbReference type="AlphaFoldDB" id="A0A9P6M0Y0"/>
<organism evidence="3 4">
    <name type="scientific">Modicella reniformis</name>
    <dbReference type="NCBI Taxonomy" id="1440133"/>
    <lineage>
        <taxon>Eukaryota</taxon>
        <taxon>Fungi</taxon>
        <taxon>Fungi incertae sedis</taxon>
        <taxon>Mucoromycota</taxon>
        <taxon>Mortierellomycotina</taxon>
        <taxon>Mortierellomycetes</taxon>
        <taxon>Mortierellales</taxon>
        <taxon>Mortierellaceae</taxon>
        <taxon>Modicella</taxon>
    </lineage>
</organism>
<name>A0A9P6M0Y0_9FUNG</name>
<keyword evidence="1" id="KW-0175">Coiled coil</keyword>
<dbReference type="GO" id="GO:0005771">
    <property type="term" value="C:multivesicular body"/>
    <property type="evidence" value="ECO:0007669"/>
    <property type="project" value="TreeGrafter"/>
</dbReference>
<dbReference type="OrthoDB" id="10250120at2759"/>
<comment type="caution">
    <text evidence="3">The sequence shown here is derived from an EMBL/GenBank/DDBJ whole genome shotgun (WGS) entry which is preliminary data.</text>
</comment>
<reference evidence="3" key="1">
    <citation type="journal article" date="2020" name="Fungal Divers.">
        <title>Resolving the Mortierellaceae phylogeny through synthesis of multi-gene phylogenetics and phylogenomics.</title>
        <authorList>
            <person name="Vandepol N."/>
            <person name="Liber J."/>
            <person name="Desiro A."/>
            <person name="Na H."/>
            <person name="Kennedy M."/>
            <person name="Barry K."/>
            <person name="Grigoriev I.V."/>
            <person name="Miller A.N."/>
            <person name="O'Donnell K."/>
            <person name="Stajich J.E."/>
            <person name="Bonito G."/>
        </authorList>
    </citation>
    <scope>NUCLEOTIDE SEQUENCE</scope>
    <source>
        <strain evidence="3">MES-2147</strain>
    </source>
</reference>
<evidence type="ECO:0000256" key="1">
    <source>
        <dbReference type="SAM" id="Coils"/>
    </source>
</evidence>
<dbReference type="InterPro" id="IPR005024">
    <property type="entry name" value="Snf7_fam"/>
</dbReference>
<feature type="region of interest" description="Disordered" evidence="2">
    <location>
        <begin position="13"/>
        <end position="76"/>
    </location>
</feature>
<dbReference type="GO" id="GO:0006900">
    <property type="term" value="P:vesicle budding from membrane"/>
    <property type="evidence" value="ECO:0007669"/>
    <property type="project" value="TreeGrafter"/>
</dbReference>
<feature type="compositionally biased region" description="Acidic residues" evidence="2">
    <location>
        <begin position="706"/>
        <end position="716"/>
    </location>
</feature>
<feature type="compositionally biased region" description="Pro residues" evidence="2">
    <location>
        <begin position="64"/>
        <end position="75"/>
    </location>
</feature>
<gene>
    <name evidence="3" type="ORF">BGZ65_011150</name>
</gene>
<dbReference type="EMBL" id="JAAAHW010006426">
    <property type="protein sequence ID" value="KAF9961165.1"/>
    <property type="molecule type" value="Genomic_DNA"/>
</dbReference>
<dbReference type="PANTHER" id="PTHR22761:SF96">
    <property type="entry name" value="BCDNA.GH08385"/>
    <property type="match status" value="1"/>
</dbReference>
<dbReference type="Proteomes" id="UP000749646">
    <property type="component" value="Unassembled WGS sequence"/>
</dbReference>
<dbReference type="PANTHER" id="PTHR22761">
    <property type="entry name" value="CHARGED MULTIVESICULAR BODY PROTEIN"/>
    <property type="match status" value="1"/>
</dbReference>
<accession>A0A9P6M0Y0</accession>
<dbReference type="GO" id="GO:0000815">
    <property type="term" value="C:ESCRT III complex"/>
    <property type="evidence" value="ECO:0007669"/>
    <property type="project" value="TreeGrafter"/>
</dbReference>
<evidence type="ECO:0008006" key="5">
    <source>
        <dbReference type="Google" id="ProtNLM"/>
    </source>
</evidence>
<sequence length="764" mass="83783">MTTVHPVIIAAEKGVPDPRNASTPTKMPSTNIQGPSMLSDYTVNESNIGTPDTDGWRKMRPIDPLSPEPPSPPLSPRTRRWLSIKTYLARFPEWSNPSRLNSLYSQFDKLKINNPFGYEANVSWWRNVILGAARRGFLSAYNSSATSASTSSTSGNTVTKPVCEPTGAAIGVLELELDLLVIKFHTNGRRPQSLQAVLEEMTKTGDLVRRSEFMSVLGSTWTGWLYHKVVKGPLLWGMRQLSLSDATSTSASTESLPTLVTTGYSSLTGTSSGSSASTGGRETYLIMSYVQEAASRILILQNELTSFHASDNLMTFADFRQKFARTALLPVREKLMNGENKAVGPMIVLTDRDLEIVLRFMQQDMKAVVIGRLDVTQRGNEVQDQEMVIKFCTNEVVLIKTAPDITKADRGIIELRQACKRLEGQIENLESRIVQLTEKARVLVKKQQKLQAMSTLKQRKYLQDMLDKRIRSLDTLSSILFKIQLAETDAEILQAYKLGSMTLASVMATKNKDGEQILSRDNAEATMDHLAEVFADQQEIDEAMGDGALQRTMVGSTDDDELIAELDALMGPNATNSALPALASGNVTPISNNSPTIGKQPVCSRPIPIKRTSSPKQGEIPPTSSPTSGSAKRVAELPKQAASAAKQRKVSQTSVHSPRRNSIDEDNVAKISSIPSGSEGRVTSSPPVETAIPSMMQIDRMPVASADDDDDDDDEREIQAMLRELDEIGVPQQNIPQDTRQDTPMEDATVTRQSASKAPRMLVS</sequence>
<feature type="coiled-coil region" evidence="1">
    <location>
        <begin position="412"/>
        <end position="446"/>
    </location>
</feature>
<evidence type="ECO:0000313" key="4">
    <source>
        <dbReference type="Proteomes" id="UP000749646"/>
    </source>
</evidence>
<dbReference type="Pfam" id="PF03357">
    <property type="entry name" value="Snf7"/>
    <property type="match status" value="1"/>
</dbReference>
<evidence type="ECO:0000313" key="3">
    <source>
        <dbReference type="EMBL" id="KAF9961165.1"/>
    </source>
</evidence>
<dbReference type="GO" id="GO:0032511">
    <property type="term" value="P:late endosome to vacuole transport via multivesicular body sorting pathway"/>
    <property type="evidence" value="ECO:0007669"/>
    <property type="project" value="TreeGrafter"/>
</dbReference>
<proteinExistence type="predicted"/>
<keyword evidence="4" id="KW-1185">Reference proteome</keyword>
<dbReference type="GO" id="GO:0009898">
    <property type="term" value="C:cytoplasmic side of plasma membrane"/>
    <property type="evidence" value="ECO:0007669"/>
    <property type="project" value="TreeGrafter"/>
</dbReference>
<feature type="region of interest" description="Disordered" evidence="2">
    <location>
        <begin position="589"/>
        <end position="764"/>
    </location>
</feature>